<keyword evidence="3" id="KW-1185">Reference proteome</keyword>
<accession>A0A8H3J637</accession>
<evidence type="ECO:0000256" key="1">
    <source>
        <dbReference type="SAM" id="SignalP"/>
    </source>
</evidence>
<protein>
    <submittedName>
        <fullName evidence="2">Uncharacterized protein</fullName>
    </submittedName>
</protein>
<proteinExistence type="predicted"/>
<comment type="caution">
    <text evidence="2">The sequence shown here is derived from an EMBL/GenBank/DDBJ whole genome shotgun (WGS) entry which is preliminary data.</text>
</comment>
<dbReference type="Proteomes" id="UP000664203">
    <property type="component" value="Unassembled WGS sequence"/>
</dbReference>
<dbReference type="OrthoDB" id="10356134at2759"/>
<gene>
    <name evidence="2" type="ORF">ALECFALPRED_009146</name>
</gene>
<evidence type="ECO:0000313" key="2">
    <source>
        <dbReference type="EMBL" id="CAF9941451.1"/>
    </source>
</evidence>
<dbReference type="AlphaFoldDB" id="A0A8H3J637"/>
<keyword evidence="1" id="KW-0732">Signal</keyword>
<dbReference type="EMBL" id="CAJPDR010000660">
    <property type="protein sequence ID" value="CAF9941451.1"/>
    <property type="molecule type" value="Genomic_DNA"/>
</dbReference>
<evidence type="ECO:0000313" key="3">
    <source>
        <dbReference type="Proteomes" id="UP000664203"/>
    </source>
</evidence>
<name>A0A8H3J637_9LECA</name>
<feature type="signal peptide" evidence="1">
    <location>
        <begin position="1"/>
        <end position="21"/>
    </location>
</feature>
<reference evidence="2" key="1">
    <citation type="submission" date="2021-03" db="EMBL/GenBank/DDBJ databases">
        <authorList>
            <person name="Tagirdzhanova G."/>
        </authorList>
    </citation>
    <scope>NUCLEOTIDE SEQUENCE</scope>
</reference>
<sequence>MVYPLPKILITSLFLGLSAIAAPPFDLPSSSQLNSPSSGAALRLTNTTSNGTNNLFAVPPDPYVCEAPILGGATRIITFHSYGPPAPLQDVTRCTSESRIEALKYFHNHNQPIGRSLLYLCGDGLWLGLRPDARLEWGDWIAVTAGCFHEFFDRFDTVEFEFGIQVRGASREGTGFVGAIEIAGGD</sequence>
<feature type="chain" id="PRO_5034361339" evidence="1">
    <location>
        <begin position="22"/>
        <end position="186"/>
    </location>
</feature>
<organism evidence="2 3">
    <name type="scientific">Alectoria fallacina</name>
    <dbReference type="NCBI Taxonomy" id="1903189"/>
    <lineage>
        <taxon>Eukaryota</taxon>
        <taxon>Fungi</taxon>
        <taxon>Dikarya</taxon>
        <taxon>Ascomycota</taxon>
        <taxon>Pezizomycotina</taxon>
        <taxon>Lecanoromycetes</taxon>
        <taxon>OSLEUM clade</taxon>
        <taxon>Lecanoromycetidae</taxon>
        <taxon>Lecanorales</taxon>
        <taxon>Lecanorineae</taxon>
        <taxon>Parmeliaceae</taxon>
        <taxon>Alectoria</taxon>
    </lineage>
</organism>